<organism evidence="3 4">
    <name type="scientific">Stenotrophomonas maltophilia</name>
    <name type="common">Pseudomonas maltophilia</name>
    <name type="synonym">Xanthomonas maltophilia</name>
    <dbReference type="NCBI Taxonomy" id="40324"/>
    <lineage>
        <taxon>Bacteria</taxon>
        <taxon>Pseudomonadati</taxon>
        <taxon>Pseudomonadota</taxon>
        <taxon>Gammaproteobacteria</taxon>
        <taxon>Lysobacterales</taxon>
        <taxon>Lysobacteraceae</taxon>
        <taxon>Stenotrophomonas</taxon>
        <taxon>Stenotrophomonas maltophilia group</taxon>
    </lineage>
</organism>
<sequence length="191" mass="20108">MQKAVINYQEAQQLPRSGDLDPATLQRIAPAMLPPTLHPTTNQPGLPYPNPQGSADSVLHAALPPLLAQAQDAVLRMEAGRGRPFDAQSGCLAASAACLARDSGLSRIDHVLLSEPTSTTGRGETVFVVQGDLADPSHRRAQMSTASALATPVEESLQRLQERPPAVGIGEPSSPQAELQAQDALRARSQG</sequence>
<dbReference type="EMBL" id="NEQV01000002">
    <property type="protein sequence ID" value="PJL31210.1"/>
    <property type="molecule type" value="Genomic_DNA"/>
</dbReference>
<evidence type="ECO:0000313" key="4">
    <source>
        <dbReference type="Proteomes" id="UP000230167"/>
    </source>
</evidence>
<gene>
    <name evidence="3" type="ORF">B9Y64_06395</name>
</gene>
<feature type="domain" description="X-Tfes XVIPCD" evidence="2">
    <location>
        <begin position="65"/>
        <end position="161"/>
    </location>
</feature>
<feature type="region of interest" description="Disordered" evidence="1">
    <location>
        <begin position="137"/>
        <end position="191"/>
    </location>
</feature>
<name>A0A2J0UCP6_STEMA</name>
<dbReference type="AlphaFoldDB" id="A0A2J0UCP6"/>
<evidence type="ECO:0000256" key="1">
    <source>
        <dbReference type="SAM" id="MobiDB-lite"/>
    </source>
</evidence>
<dbReference type="OrthoDB" id="5998116at2"/>
<accession>A0A2J0UCP6</accession>
<dbReference type="InterPro" id="IPR046519">
    <property type="entry name" value="X-Tfes_XVIPCD"/>
</dbReference>
<dbReference type="RefSeq" id="WP_100439993.1">
    <property type="nucleotide sequence ID" value="NZ_CBCPIZ010000012.1"/>
</dbReference>
<dbReference type="Pfam" id="PF20410">
    <property type="entry name" value="X-Tfes_XVIPCD"/>
    <property type="match status" value="1"/>
</dbReference>
<protein>
    <recommendedName>
        <fullName evidence="2">X-Tfes XVIPCD domain-containing protein</fullName>
    </recommendedName>
</protein>
<comment type="caution">
    <text evidence="3">The sequence shown here is derived from an EMBL/GenBank/DDBJ whole genome shotgun (WGS) entry which is preliminary data.</text>
</comment>
<feature type="region of interest" description="Disordered" evidence="1">
    <location>
        <begin position="33"/>
        <end position="52"/>
    </location>
</feature>
<reference evidence="3 4" key="1">
    <citation type="journal article" date="2017" name="Front. Microbiol.">
        <title>Double-Face Meets the Bacterial World: The Opportunistic Pathogen Stenotrophomonas maltophilia.</title>
        <authorList>
            <person name="Lira F."/>
            <person name="Berg G."/>
            <person name="Martinez J.L."/>
        </authorList>
    </citation>
    <scope>NUCLEOTIDE SEQUENCE [LARGE SCALE GENOMIC DNA]</scope>
    <source>
        <strain evidence="3 4">EA1</strain>
    </source>
</reference>
<dbReference type="Proteomes" id="UP000230167">
    <property type="component" value="Unassembled WGS sequence"/>
</dbReference>
<evidence type="ECO:0000259" key="2">
    <source>
        <dbReference type="Pfam" id="PF20410"/>
    </source>
</evidence>
<proteinExistence type="predicted"/>
<evidence type="ECO:0000313" key="3">
    <source>
        <dbReference type="EMBL" id="PJL31210.1"/>
    </source>
</evidence>